<dbReference type="InterPro" id="IPR014710">
    <property type="entry name" value="RmlC-like_jellyroll"/>
</dbReference>
<feature type="domain" description="HD-GYP" evidence="2">
    <location>
        <begin position="113"/>
        <end position="301"/>
    </location>
</feature>
<evidence type="ECO:0000259" key="1">
    <source>
        <dbReference type="PROSITE" id="PS51831"/>
    </source>
</evidence>
<dbReference type="EMBL" id="CP068053">
    <property type="protein sequence ID" value="QQT02293.1"/>
    <property type="molecule type" value="Genomic_DNA"/>
</dbReference>
<dbReference type="SUPFAM" id="SSF51182">
    <property type="entry name" value="RmlC-like cupins"/>
    <property type="match status" value="1"/>
</dbReference>
<dbReference type="InterPro" id="IPR037522">
    <property type="entry name" value="HD_GYP_dom"/>
</dbReference>
<dbReference type="InterPro" id="IPR006674">
    <property type="entry name" value="HD_domain"/>
</dbReference>
<keyword evidence="4" id="KW-1185">Reference proteome</keyword>
<dbReference type="KEGG" id="ppsr:I6J18_10930"/>
<name>A0A974S293_PERPY</name>
<dbReference type="SMART" id="SM00471">
    <property type="entry name" value="HDc"/>
    <property type="match status" value="1"/>
</dbReference>
<dbReference type="InterPro" id="IPR003607">
    <property type="entry name" value="HD/PDEase_dom"/>
</dbReference>
<dbReference type="Gene3D" id="1.10.3210.10">
    <property type="entry name" value="Hypothetical protein af1432"/>
    <property type="match status" value="1"/>
</dbReference>
<evidence type="ECO:0000313" key="4">
    <source>
        <dbReference type="Proteomes" id="UP000595254"/>
    </source>
</evidence>
<dbReference type="InterPro" id="IPR011051">
    <property type="entry name" value="RmlC_Cupin_sf"/>
</dbReference>
<gene>
    <name evidence="3" type="ORF">I6J18_10930</name>
</gene>
<dbReference type="PANTHER" id="PTHR43155">
    <property type="entry name" value="CYCLIC DI-GMP PHOSPHODIESTERASE PA4108-RELATED"/>
    <property type="match status" value="1"/>
</dbReference>
<organism evidence="3 4">
    <name type="scientific">Peribacillus psychrosaccharolyticus</name>
    <name type="common">Bacillus psychrosaccharolyticus</name>
    <dbReference type="NCBI Taxonomy" id="1407"/>
    <lineage>
        <taxon>Bacteria</taxon>
        <taxon>Bacillati</taxon>
        <taxon>Bacillota</taxon>
        <taxon>Bacilli</taxon>
        <taxon>Bacillales</taxon>
        <taxon>Bacillaceae</taxon>
        <taxon>Peribacillus</taxon>
    </lineage>
</organism>
<dbReference type="SUPFAM" id="SSF109604">
    <property type="entry name" value="HD-domain/PDEase-like"/>
    <property type="match status" value="1"/>
</dbReference>
<evidence type="ECO:0000313" key="3">
    <source>
        <dbReference type="EMBL" id="QQT02293.1"/>
    </source>
</evidence>
<protein>
    <submittedName>
        <fullName evidence="3">HD domain-containing protein</fullName>
    </submittedName>
</protein>
<dbReference type="Proteomes" id="UP000595254">
    <property type="component" value="Chromosome"/>
</dbReference>
<dbReference type="Gene3D" id="2.60.120.10">
    <property type="entry name" value="Jelly Rolls"/>
    <property type="match status" value="1"/>
</dbReference>
<sequence>MEGFKLFKNGAFVEKIYEYSNQLFLLARNDNVDIMLQTVYKDKLFYLYPSENPDVMEFIYILSGEIECEQDGQITILGANDYCSVKGLKQPVYFLANTDVTYLWIITEPTFQQISTDRTRLQSMIRKVEEKDPYTFRHSERVTFYAIKIAKKLNLKSERLQDLYIASELHDIGKMKTPIDILNKPGKLTKEEFNIIKKHPGDGADLVLDTTYNYLAPIIEQHHERLNGSGYPHGLKEHEILLEAKIIAVTDTYDAMTEDRSYRKAFTPQYAMEEIKRMSGTHYDPEIVDALEIILKEEGIL</sequence>
<feature type="domain" description="HD" evidence="1">
    <location>
        <begin position="135"/>
        <end position="256"/>
    </location>
</feature>
<accession>A0A974S293</accession>
<evidence type="ECO:0000259" key="2">
    <source>
        <dbReference type="PROSITE" id="PS51832"/>
    </source>
</evidence>
<dbReference type="Pfam" id="PF13487">
    <property type="entry name" value="HD_5"/>
    <property type="match status" value="1"/>
</dbReference>
<dbReference type="RefSeq" id="WP_040373962.1">
    <property type="nucleotide sequence ID" value="NZ_CP068053.1"/>
</dbReference>
<dbReference type="CDD" id="cd00077">
    <property type="entry name" value="HDc"/>
    <property type="match status" value="1"/>
</dbReference>
<dbReference type="PROSITE" id="PS51831">
    <property type="entry name" value="HD"/>
    <property type="match status" value="1"/>
</dbReference>
<dbReference type="PROSITE" id="PS51832">
    <property type="entry name" value="HD_GYP"/>
    <property type="match status" value="1"/>
</dbReference>
<dbReference type="AlphaFoldDB" id="A0A974S293"/>
<reference evidence="3 4" key="1">
    <citation type="submission" date="2021-01" db="EMBL/GenBank/DDBJ databases">
        <title>FDA dAtabase for Regulatory Grade micrObial Sequences (FDA-ARGOS): Supporting development and validation of Infectious Disease Dx tests.</title>
        <authorList>
            <person name="Nelson B."/>
            <person name="Plummer A."/>
            <person name="Tallon L."/>
            <person name="Sadzewicz L."/>
            <person name="Zhao X."/>
            <person name="Boylan J."/>
            <person name="Ott S."/>
            <person name="Bowen H."/>
            <person name="Vavikolanu K."/>
            <person name="Mehta A."/>
            <person name="Aluvathingal J."/>
            <person name="Nadendla S."/>
            <person name="Myers T."/>
            <person name="Yan Y."/>
            <person name="Sichtig H."/>
        </authorList>
    </citation>
    <scope>NUCLEOTIDE SEQUENCE [LARGE SCALE GENOMIC DNA]</scope>
    <source>
        <strain evidence="3 4">FDAARGOS_1161</strain>
    </source>
</reference>
<proteinExistence type="predicted"/>